<dbReference type="AlphaFoldDB" id="A0A2S7D3X2"/>
<keyword evidence="2" id="KW-1185">Reference proteome</keyword>
<protein>
    <submittedName>
        <fullName evidence="1">Uncharacterized protein</fullName>
    </submittedName>
</protein>
<comment type="caution">
    <text evidence="1">The sequence shown here is derived from an EMBL/GenBank/DDBJ whole genome shotgun (WGS) entry which is preliminary data.</text>
</comment>
<sequence length="67" mass="7432">MRATGDAVDTFLLRARGGAFGSAGSCRLLRRTLMRPSGTFSRTREKDVSCGRRDILTLEKGHFTLEQ</sequence>
<evidence type="ECO:0000313" key="1">
    <source>
        <dbReference type="EMBL" id="PPU68497.1"/>
    </source>
</evidence>
<evidence type="ECO:0000313" key="2">
    <source>
        <dbReference type="Proteomes" id="UP000238191"/>
    </source>
</evidence>
<proteinExistence type="predicted"/>
<organism evidence="1 2">
    <name type="scientific">Xanthomonas pisi</name>
    <dbReference type="NCBI Taxonomy" id="56457"/>
    <lineage>
        <taxon>Bacteria</taxon>
        <taxon>Pseudomonadati</taxon>
        <taxon>Pseudomonadota</taxon>
        <taxon>Gammaproteobacteria</taxon>
        <taxon>Lysobacterales</taxon>
        <taxon>Lysobacteraceae</taxon>
        <taxon>Xanthomonas</taxon>
    </lineage>
</organism>
<gene>
    <name evidence="1" type="ORF">XpiCFBP4643_10795</name>
</gene>
<reference evidence="2" key="1">
    <citation type="submission" date="2016-08" db="EMBL/GenBank/DDBJ databases">
        <authorList>
            <person name="Merda D."/>
            <person name="Briand M."/>
            <person name="Taghouti G."/>
            <person name="Carrere S."/>
            <person name="Gouzy J."/>
            <person name="Portier P."/>
            <person name="Jacques M.-A."/>
            <person name="Fischer-Le Saux M."/>
        </authorList>
    </citation>
    <scope>NUCLEOTIDE SEQUENCE [LARGE SCALE GENOMIC DNA]</scope>
    <source>
        <strain evidence="2">CFBP4643</strain>
    </source>
</reference>
<dbReference type="Proteomes" id="UP000238191">
    <property type="component" value="Unassembled WGS sequence"/>
</dbReference>
<accession>A0A2S7D3X2</accession>
<dbReference type="EMBL" id="MDEI01000007">
    <property type="protein sequence ID" value="PPU68497.1"/>
    <property type="molecule type" value="Genomic_DNA"/>
</dbReference>
<name>A0A2S7D3X2_9XANT</name>